<evidence type="ECO:0000313" key="2">
    <source>
        <dbReference type="Proteomes" id="UP001234297"/>
    </source>
</evidence>
<reference evidence="1 2" key="1">
    <citation type="journal article" date="2022" name="Hortic Res">
        <title>A haplotype resolved chromosomal level avocado genome allows analysis of novel avocado genes.</title>
        <authorList>
            <person name="Nath O."/>
            <person name="Fletcher S.J."/>
            <person name="Hayward A."/>
            <person name="Shaw L.M."/>
            <person name="Masouleh A.K."/>
            <person name="Furtado A."/>
            <person name="Henry R.J."/>
            <person name="Mitter N."/>
        </authorList>
    </citation>
    <scope>NUCLEOTIDE SEQUENCE [LARGE SCALE GENOMIC DNA]</scope>
    <source>
        <strain evidence="2">cv. Hass</strain>
    </source>
</reference>
<evidence type="ECO:0000313" key="1">
    <source>
        <dbReference type="EMBL" id="KAJ8616613.1"/>
    </source>
</evidence>
<sequence length="1031" mass="116997">MSGGSLGLRGGSYGSLQQSLPNSFVVTIHTVRKPSRFFSGSRERVRFLPWIFRCSSSRQLAMLYLVPVSITIFFIIMLTISKDGHIPEARAIYPSSAFLVHTRGFRNRIMSSHQASPNISTEKNSDGGSEYGFSSKVQSLSSKNRAPPQRSHPPPPVVLTNESAVLLGHPCDTFGVPPPPPPDRKRTGPRPCPVCYLPVEQAMAYMPTLPSVSPLLKNLTYVIEDSPSSPPSFGGSPFGGYPSLKQRNDSFDIKDSMCVHCGFVKGNRPGHQTGFDIDDADLLEMEGCSGIVVASAIFGNYDIIQQPRNISEAAKKNVCFYMFVDEETEAGIKNSGAFDNTNMVGLWRVVLVRNLPYTDPRRTGKVPKLLLHRMFPNARFSIWIDGKLELVVDPYQLLERFLWRENASFAISRHYKRFDVFDEAEANKAAGKYDNASIDFQVKFYMQEGLTRYSPAKLPITSDVPEGCVIIREHIPITNLFTCLWFNEVDRFTSRDQISFSTVRDKIMSKVDWRINMFMDCERRNFVVQAYHRDILELRHIVVPPPILTEVASENSPPTKIVRIKNVKPIRKVKHGRYKSGFQSSVLVAVELVFLGHSDPPNTMVAGNGLLLYPLLGFASCVAFIYMSLGDLRSQFQQPSMGFVERNGTQFIVDGKAIYVNGWNSYWLMYQAVEEFSRPRVRTMLQAGAKMGLTVCRTWAFNDGTHHALQITPGRFDNHVFKALDRVIAEARRHGVRLILSLVNNLRPMGGKSQYVKWAWEEGVGLSSSNDSFFFDPSIRRYFKNYLKAILTRKNTITGIEYRDDPTIFAWELMNEPRCTSDPSGDTLQDWIEEMAKFVKSIDKNHLLTVGLEGFYGPTTPEKLSSNPGEWANSIGCDFIRNSKIPEIDFTSVHVYPDHWIAEPELEDQLKFIHKWMSSHIRDGDRELNKPVLFAEFGLSNENKNFHPSHRDTFYKAIFDIIYKSAKENRSGAGAMVWQFMVGGMDEFNDDYGIVPWERPSMYRLITEQSCRLAALRQGHDQLKGRWKELC</sequence>
<keyword evidence="2" id="KW-1185">Reference proteome</keyword>
<protein>
    <submittedName>
        <fullName evidence="1">Uncharacterized protein</fullName>
    </submittedName>
</protein>
<organism evidence="1 2">
    <name type="scientific">Persea americana</name>
    <name type="common">Avocado</name>
    <dbReference type="NCBI Taxonomy" id="3435"/>
    <lineage>
        <taxon>Eukaryota</taxon>
        <taxon>Viridiplantae</taxon>
        <taxon>Streptophyta</taxon>
        <taxon>Embryophyta</taxon>
        <taxon>Tracheophyta</taxon>
        <taxon>Spermatophyta</taxon>
        <taxon>Magnoliopsida</taxon>
        <taxon>Magnoliidae</taxon>
        <taxon>Laurales</taxon>
        <taxon>Lauraceae</taxon>
        <taxon>Persea</taxon>
    </lineage>
</organism>
<accession>A0ACC2K663</accession>
<comment type="caution">
    <text evidence="1">The sequence shown here is derived from an EMBL/GenBank/DDBJ whole genome shotgun (WGS) entry which is preliminary data.</text>
</comment>
<proteinExistence type="predicted"/>
<dbReference type="EMBL" id="CM056820">
    <property type="protein sequence ID" value="KAJ8616613.1"/>
    <property type="molecule type" value="Genomic_DNA"/>
</dbReference>
<dbReference type="Proteomes" id="UP001234297">
    <property type="component" value="Chromosome 12"/>
</dbReference>
<gene>
    <name evidence="1" type="ORF">MRB53_035985</name>
</gene>
<name>A0ACC2K663_PERAE</name>